<dbReference type="InterPro" id="IPR004642">
    <property type="entry name" value="Ser_deHydtase_asu"/>
</dbReference>
<comment type="similarity">
    <text evidence="3 11">Belongs to the iron-sulfur dependent L-serine dehydratase family.</text>
</comment>
<dbReference type="PANTHER" id="PTHR30182:SF1">
    <property type="entry name" value="L-SERINE DEHYDRATASE 1"/>
    <property type="match status" value="1"/>
</dbReference>
<evidence type="ECO:0000256" key="1">
    <source>
        <dbReference type="ARBA" id="ARBA00001966"/>
    </source>
</evidence>
<keyword evidence="4 11" id="KW-0312">Gluconeogenesis</keyword>
<sequence>MLTTMKLLKERCENENLNLWQLAIKDEIENTGKTEEEIFARLQKTLDVMKASAQRALEEDVRSVTGMTGGNAKKMNEYFLGGESVLGDTPSIAMAMALSTSEVNAAMGRIVAAPTAGSSGIIPATMMTMYKKYGYDDRKLKEALLVATQIGQVIFDNATFAGAEGGCQAETGSASAMAAAAVCYLRGYDIQTQENAATASLLNIMGLICDPIGGMVEFPCNLRNANGIMNALASADMAMAGVAMFVSFDEAVEAMKRVGDALPERLRETGEGGIAVCPSALKLRDKYIDNPVKGQTVENEAKH</sequence>
<evidence type="ECO:0000256" key="3">
    <source>
        <dbReference type="ARBA" id="ARBA00008636"/>
    </source>
</evidence>
<evidence type="ECO:0000256" key="11">
    <source>
        <dbReference type="RuleBase" id="RU366059"/>
    </source>
</evidence>
<accession>A0ABW9MEM7</accession>
<dbReference type="PANTHER" id="PTHR30182">
    <property type="entry name" value="L-SERINE DEHYDRATASE"/>
    <property type="match status" value="1"/>
</dbReference>
<comment type="caution">
    <text evidence="13">The sequence shown here is derived from an EMBL/GenBank/DDBJ whole genome shotgun (WGS) entry which is preliminary data.</text>
</comment>
<evidence type="ECO:0000313" key="14">
    <source>
        <dbReference type="Proteomes" id="UP001637994"/>
    </source>
</evidence>
<evidence type="ECO:0000313" key="13">
    <source>
        <dbReference type="EMBL" id="MFO3667752.1"/>
    </source>
</evidence>
<evidence type="ECO:0000256" key="9">
    <source>
        <dbReference type="ARBA" id="ARBA00023239"/>
    </source>
</evidence>
<organism evidence="13 14">
    <name type="scientific">Anaerococcus kampingae</name>
    <dbReference type="NCBI Taxonomy" id="3115614"/>
    <lineage>
        <taxon>Bacteria</taxon>
        <taxon>Bacillati</taxon>
        <taxon>Bacillota</taxon>
        <taxon>Tissierellia</taxon>
        <taxon>Tissierellales</taxon>
        <taxon>Peptoniphilaceae</taxon>
        <taxon>Anaerococcus</taxon>
    </lineage>
</organism>
<protein>
    <recommendedName>
        <fullName evidence="11">L-serine dehydratase</fullName>
        <ecNumber evidence="11">4.3.1.17</ecNumber>
    </recommendedName>
</protein>
<evidence type="ECO:0000256" key="2">
    <source>
        <dbReference type="ARBA" id="ARBA00004742"/>
    </source>
</evidence>
<keyword evidence="8 11" id="KW-0411">Iron-sulfur</keyword>
<evidence type="ECO:0000256" key="4">
    <source>
        <dbReference type="ARBA" id="ARBA00022432"/>
    </source>
</evidence>
<comment type="cofactor">
    <cofactor evidence="1 11">
        <name>[4Fe-4S] cluster</name>
        <dbReference type="ChEBI" id="CHEBI:49883"/>
    </cofactor>
</comment>
<gene>
    <name evidence="13" type="primary">sdaAA</name>
    <name evidence="13" type="ORF">ACCQ42_08220</name>
</gene>
<dbReference type="Proteomes" id="UP001637994">
    <property type="component" value="Unassembled WGS sequence"/>
</dbReference>
<evidence type="ECO:0000259" key="12">
    <source>
        <dbReference type="Pfam" id="PF03313"/>
    </source>
</evidence>
<evidence type="ECO:0000256" key="5">
    <source>
        <dbReference type="ARBA" id="ARBA00022485"/>
    </source>
</evidence>
<keyword evidence="6 11" id="KW-0479">Metal-binding</keyword>
<dbReference type="InterPro" id="IPR051318">
    <property type="entry name" value="Fe-S_L-Ser"/>
</dbReference>
<dbReference type="GO" id="GO:0003941">
    <property type="term" value="F:L-serine ammonia-lyase activity"/>
    <property type="evidence" value="ECO:0007669"/>
    <property type="project" value="UniProtKB-EC"/>
</dbReference>
<dbReference type="EC" id="4.3.1.17" evidence="11"/>
<dbReference type="Pfam" id="PF03313">
    <property type="entry name" value="SDH_alpha"/>
    <property type="match status" value="1"/>
</dbReference>
<dbReference type="EMBL" id="JBGMEF010000033">
    <property type="protein sequence ID" value="MFO3667752.1"/>
    <property type="molecule type" value="Genomic_DNA"/>
</dbReference>
<name>A0ABW9MEM7_9FIRM</name>
<keyword evidence="14" id="KW-1185">Reference proteome</keyword>
<dbReference type="InterPro" id="IPR005130">
    <property type="entry name" value="Ser_deHydtase-like_asu"/>
</dbReference>
<comment type="catalytic activity">
    <reaction evidence="10 11">
        <text>L-serine = pyruvate + NH4(+)</text>
        <dbReference type="Rhea" id="RHEA:19169"/>
        <dbReference type="ChEBI" id="CHEBI:15361"/>
        <dbReference type="ChEBI" id="CHEBI:28938"/>
        <dbReference type="ChEBI" id="CHEBI:33384"/>
        <dbReference type="EC" id="4.3.1.17"/>
    </reaction>
</comment>
<reference evidence="13 14" key="1">
    <citation type="journal article" date="2025" name="Anaerobe">
        <title>Description of Anaerococcus kampingiae sp. nov., Anaerococcus groningensis sp. nov., Anaerococcus martiniensis sp. nov., and Anaerococcus cruorum sp. nov., isolated from human clinical specimens.</title>
        <authorList>
            <person name="Boiten K.E."/>
            <person name="Meijer J."/>
            <person name="van Wezel E.M."/>
            <person name="Veloo A.C.M."/>
        </authorList>
    </citation>
    <scope>NUCLEOTIDE SEQUENCE [LARGE SCALE GENOMIC DNA]</scope>
    <source>
        <strain evidence="13 14">ENR0874</strain>
    </source>
</reference>
<evidence type="ECO:0000256" key="10">
    <source>
        <dbReference type="ARBA" id="ARBA00049406"/>
    </source>
</evidence>
<keyword evidence="5 11" id="KW-0004">4Fe-4S</keyword>
<proteinExistence type="inferred from homology"/>
<comment type="pathway">
    <text evidence="2">Carbohydrate biosynthesis; gluconeogenesis.</text>
</comment>
<feature type="domain" description="Serine dehydratase-like alpha subunit" evidence="12">
    <location>
        <begin position="15"/>
        <end position="275"/>
    </location>
</feature>
<keyword evidence="9 11" id="KW-0456">Lyase</keyword>
<keyword evidence="7 11" id="KW-0408">Iron</keyword>
<dbReference type="NCBIfam" id="TIGR00718">
    <property type="entry name" value="sda_alpha"/>
    <property type="match status" value="1"/>
</dbReference>
<dbReference type="RefSeq" id="WP_410035896.1">
    <property type="nucleotide sequence ID" value="NZ_JBGMEF010000033.1"/>
</dbReference>
<evidence type="ECO:0000256" key="8">
    <source>
        <dbReference type="ARBA" id="ARBA00023014"/>
    </source>
</evidence>
<evidence type="ECO:0000256" key="6">
    <source>
        <dbReference type="ARBA" id="ARBA00022723"/>
    </source>
</evidence>
<evidence type="ECO:0000256" key="7">
    <source>
        <dbReference type="ARBA" id="ARBA00023004"/>
    </source>
</evidence>